<dbReference type="GO" id="GO:0009691">
    <property type="term" value="P:cytokinin biosynthetic process"/>
    <property type="evidence" value="ECO:0007669"/>
    <property type="project" value="UniProtKB-UniRule"/>
</dbReference>
<dbReference type="GO" id="GO:0008714">
    <property type="term" value="F:AMP nucleosidase activity"/>
    <property type="evidence" value="ECO:0007669"/>
    <property type="project" value="UniProtKB-EC"/>
</dbReference>
<keyword evidence="5" id="KW-1185">Reference proteome</keyword>
<evidence type="ECO:0000313" key="5">
    <source>
        <dbReference type="Proteomes" id="UP000199452"/>
    </source>
</evidence>
<evidence type="ECO:0000256" key="2">
    <source>
        <dbReference type="ARBA" id="ARBA00006763"/>
    </source>
</evidence>
<dbReference type="OrthoDB" id="9801098at2"/>
<evidence type="ECO:0000313" key="4">
    <source>
        <dbReference type="EMBL" id="SDC32812.1"/>
    </source>
</evidence>
<comment type="catalytic activity">
    <reaction evidence="1">
        <text>AMP + H2O = D-ribose 5-phosphate + adenine</text>
        <dbReference type="Rhea" id="RHEA:20129"/>
        <dbReference type="ChEBI" id="CHEBI:15377"/>
        <dbReference type="ChEBI" id="CHEBI:16708"/>
        <dbReference type="ChEBI" id="CHEBI:78346"/>
        <dbReference type="ChEBI" id="CHEBI:456215"/>
        <dbReference type="EC" id="3.2.2.4"/>
    </reaction>
</comment>
<dbReference type="PANTHER" id="PTHR31223:SF70">
    <property type="entry name" value="LOG FAMILY PROTEIN YJL055W"/>
    <property type="match status" value="1"/>
</dbReference>
<organism evidence="4 5">
    <name type="scientific">Williamwhitmania taraxaci</name>
    <dbReference type="NCBI Taxonomy" id="1640674"/>
    <lineage>
        <taxon>Bacteria</taxon>
        <taxon>Pseudomonadati</taxon>
        <taxon>Bacteroidota</taxon>
        <taxon>Bacteroidia</taxon>
        <taxon>Bacteroidales</taxon>
        <taxon>Williamwhitmaniaceae</taxon>
        <taxon>Williamwhitmania</taxon>
    </lineage>
</organism>
<dbReference type="STRING" id="1640674.SAMN05216323_102613"/>
<dbReference type="InterPro" id="IPR031100">
    <property type="entry name" value="LOG_fam"/>
</dbReference>
<dbReference type="EC" id="3.2.2.n1" evidence="3"/>
<dbReference type="Pfam" id="PF03641">
    <property type="entry name" value="Lysine_decarbox"/>
    <property type="match status" value="1"/>
</dbReference>
<dbReference type="RefSeq" id="WP_092437874.1">
    <property type="nucleotide sequence ID" value="NZ_FMYP01000026.1"/>
</dbReference>
<dbReference type="EMBL" id="FMYP01000026">
    <property type="protein sequence ID" value="SDC32812.1"/>
    <property type="molecule type" value="Genomic_DNA"/>
</dbReference>
<dbReference type="NCBIfam" id="TIGR00730">
    <property type="entry name" value="Rossman fold protein, TIGR00730 family"/>
    <property type="match status" value="1"/>
</dbReference>
<dbReference type="SUPFAM" id="SSF102405">
    <property type="entry name" value="MCP/YpsA-like"/>
    <property type="match status" value="1"/>
</dbReference>
<dbReference type="GO" id="GO:0005829">
    <property type="term" value="C:cytosol"/>
    <property type="evidence" value="ECO:0007669"/>
    <property type="project" value="TreeGrafter"/>
</dbReference>
<dbReference type="AlphaFoldDB" id="A0A1G6KNY9"/>
<comment type="similarity">
    <text evidence="2 3">Belongs to the LOG family.</text>
</comment>
<evidence type="ECO:0000256" key="1">
    <source>
        <dbReference type="ARBA" id="ARBA00000274"/>
    </source>
</evidence>
<gene>
    <name evidence="4" type="ORF">SAMN05216323_102613</name>
</gene>
<accession>A0A1G6KNY9</accession>
<name>A0A1G6KNY9_9BACT</name>
<reference evidence="4 5" key="1">
    <citation type="submission" date="2016-09" db="EMBL/GenBank/DDBJ databases">
        <authorList>
            <person name="Capua I."/>
            <person name="De Benedictis P."/>
            <person name="Joannis T."/>
            <person name="Lombin L.H."/>
            <person name="Cattoli G."/>
        </authorList>
    </citation>
    <scope>NUCLEOTIDE SEQUENCE [LARGE SCALE GENOMIC DNA]</scope>
    <source>
        <strain evidence="4 5">A7P-90m</strain>
    </source>
</reference>
<evidence type="ECO:0000256" key="3">
    <source>
        <dbReference type="RuleBase" id="RU363015"/>
    </source>
</evidence>
<sequence length="193" mass="21425">MERKICIYCASSNKVASKHFEATDILATELVKHGITAVYGGGSAGLMGRLANTMLAQGGKVVGVLPRFMEKVEWGHKGLTELILVEDMHERKKLLINEVDAVVALPGGCGTLEELMEVITLKRLGKFTKPIIILNLDGFYTPLVELLDKMIEEKFMRPEHRSIWTVVNRPEEILPAIESAPEWSEDKINIAAV</sequence>
<dbReference type="InterPro" id="IPR005269">
    <property type="entry name" value="LOG"/>
</dbReference>
<dbReference type="Proteomes" id="UP000199452">
    <property type="component" value="Unassembled WGS sequence"/>
</dbReference>
<proteinExistence type="inferred from homology"/>
<dbReference type="PANTHER" id="PTHR31223">
    <property type="entry name" value="LOG FAMILY PROTEIN YJL055W"/>
    <property type="match status" value="1"/>
</dbReference>
<keyword evidence="3" id="KW-0203">Cytokinin biosynthesis</keyword>
<dbReference type="Gene3D" id="3.40.50.450">
    <property type="match status" value="1"/>
</dbReference>
<keyword evidence="3" id="KW-0378">Hydrolase</keyword>
<protein>
    <recommendedName>
        <fullName evidence="3">Cytokinin riboside 5'-monophosphate phosphoribohydrolase</fullName>
        <ecNumber evidence="3">3.2.2.n1</ecNumber>
    </recommendedName>
</protein>